<keyword evidence="3" id="KW-1185">Reference proteome</keyword>
<dbReference type="PROSITE" id="PS50802">
    <property type="entry name" value="OTU"/>
    <property type="match status" value="1"/>
</dbReference>
<protein>
    <recommendedName>
        <fullName evidence="1">OTU domain-containing protein</fullName>
    </recommendedName>
</protein>
<feature type="domain" description="OTU" evidence="1">
    <location>
        <begin position="71"/>
        <end position="196"/>
    </location>
</feature>
<evidence type="ECO:0000313" key="2">
    <source>
        <dbReference type="EMBL" id="POG79145.1"/>
    </source>
</evidence>
<evidence type="ECO:0000259" key="1">
    <source>
        <dbReference type="PROSITE" id="PS50802"/>
    </source>
</evidence>
<name>A0A2P4QNE3_RHIID</name>
<sequence>MDSISTKQLLTKTRKFLAKLPSLSEIMSYGQKHKKIQILSCDLSYVDVYISEGIVIDEGACLLLPDEFNGYICADTTADGNCLYNAVSYFFIHENSLSTQLQVFEKDYSYSDRAFSKANNKRYQQPEYRNIAPFVAEIMEMCRIGAWSPLGALYGLASVLERPIQSIYSPINSPLLRGFTRIIEPRKQKYDVAIAVLWSVGGVNEKKAKKLLSSNYFAPNHFVGCYLKNKSTVNYPINFDFNFEESTFFEDPNFDSDTSTIVNDESTLFEDQNIDSEMNIKDIINTNYEENILLNNQNSDSKMNIKGITNTNYEENILLDNQNSDSRMNIKDIINTNYEENILLDNQNSDSNVKENVYSEDYNVNSDFNNITLDNTSKLVGLLTHTDVSKIPNSTLKGDLICYEAAKDFTIELPRSQVLRDFVDIILINDETHFKWKQTDESVYEIVSLLKNNKNFPPQIAVAIRKTHKDFYSKMLVLDLYCQGCYGNRDKDRSTFSKNICQHEQGKSYGQLRGYARKESAIKMISDKLYPRQLRQYALNNISSESRFTGNRQNVPTASAAKTLSAQIKPKKSIIERIHIAIASINETHKSQYIFENGEEAAKKIKMWGYIQPPIKTVPLSIFLLNEASLCYYHMYAGNDPGVFIDYTGSLVRSLPKYLISTHSNTMLSQSEPRILNALMSMNSGSGLDAPIINIFEIITNDLTASNLENYLRTLRSEEKRIYGFNVIPFLINADCGKNILLACLHAYNNESYAEYIKRMLNDLYEKKEHDNSKVIIAWCYGHSIRAVCQYVKDKKFVISCQCKCCDKKLLSKFAMKIWNNVRIQETLYNAEIKARLWHWILEQKTLKLQDLEIDISKISNLVTLNLDYDFNEDAFTEISDLDNLLDKDDSNIISEIYENSLQNITTDINDIHNPFFNINLQQYLKNTWWKTLVLWSNVVTQIRERSRKTTATIEVENKIIKHYDIKTNALKANQLLVADKLINNRSRKYVKSSQPNKKQRLNEIKDDDPIEQWKETKVSLEDQIIANGFVEAFQKRKNSFKGITQQIAADEICELAKSQIGFGQSAVSKIVKRSELPANALTRDAIKLWIEKQTESKAFVA</sequence>
<reference evidence="2 3" key="1">
    <citation type="journal article" date="2013" name="Proc. Natl. Acad. Sci. U.S.A.">
        <title>Genome of an arbuscular mycorrhizal fungus provides insight into the oldest plant symbiosis.</title>
        <authorList>
            <person name="Tisserant E."/>
            <person name="Malbreil M."/>
            <person name="Kuo A."/>
            <person name="Kohler A."/>
            <person name="Symeonidi A."/>
            <person name="Balestrini R."/>
            <person name="Charron P."/>
            <person name="Duensing N."/>
            <person name="Frei Dit Frey N."/>
            <person name="Gianinazzi-Pearson V."/>
            <person name="Gilbert L.B."/>
            <person name="Handa Y."/>
            <person name="Herr J.R."/>
            <person name="Hijri M."/>
            <person name="Koul R."/>
            <person name="Kawaguchi M."/>
            <person name="Krajinski F."/>
            <person name="Lammers P.J."/>
            <person name="Masclaux F.G."/>
            <person name="Murat C."/>
            <person name="Morin E."/>
            <person name="Ndikumana S."/>
            <person name="Pagni M."/>
            <person name="Petitpierre D."/>
            <person name="Requena N."/>
            <person name="Rosikiewicz P."/>
            <person name="Riley R."/>
            <person name="Saito K."/>
            <person name="San Clemente H."/>
            <person name="Shapiro H."/>
            <person name="van Tuinen D."/>
            <person name="Becard G."/>
            <person name="Bonfante P."/>
            <person name="Paszkowski U."/>
            <person name="Shachar-Hill Y.Y."/>
            <person name="Tuskan G.A."/>
            <person name="Young P.W."/>
            <person name="Sanders I.R."/>
            <person name="Henrissat B."/>
            <person name="Rensing S.A."/>
            <person name="Grigoriev I.V."/>
            <person name="Corradi N."/>
            <person name="Roux C."/>
            <person name="Martin F."/>
        </authorList>
    </citation>
    <scope>NUCLEOTIDE SEQUENCE [LARGE SCALE GENOMIC DNA]</scope>
    <source>
        <strain evidence="2 3">DAOM 197198</strain>
    </source>
</reference>
<evidence type="ECO:0000313" key="3">
    <source>
        <dbReference type="Proteomes" id="UP000018888"/>
    </source>
</evidence>
<proteinExistence type="predicted"/>
<comment type="caution">
    <text evidence="2">The sequence shown here is derived from an EMBL/GenBank/DDBJ whole genome shotgun (WGS) entry which is preliminary data.</text>
</comment>
<gene>
    <name evidence="2" type="ORF">GLOIN_2v1870045</name>
</gene>
<dbReference type="Proteomes" id="UP000018888">
    <property type="component" value="Unassembled WGS sequence"/>
</dbReference>
<dbReference type="CDD" id="cd22791">
    <property type="entry name" value="OTU_VRTN"/>
    <property type="match status" value="1"/>
</dbReference>
<dbReference type="VEuPathDB" id="FungiDB:RhiirFUN_004038"/>
<dbReference type="EMBL" id="AUPC02000027">
    <property type="protein sequence ID" value="POG79145.1"/>
    <property type="molecule type" value="Genomic_DNA"/>
</dbReference>
<reference evidence="2 3" key="2">
    <citation type="journal article" date="2018" name="New Phytol.">
        <title>High intraspecific genome diversity in the model arbuscular mycorrhizal symbiont Rhizophagus irregularis.</title>
        <authorList>
            <person name="Chen E.C.H."/>
            <person name="Morin E."/>
            <person name="Beaudet D."/>
            <person name="Noel J."/>
            <person name="Yildirir G."/>
            <person name="Ndikumana S."/>
            <person name="Charron P."/>
            <person name="St-Onge C."/>
            <person name="Giorgi J."/>
            <person name="Kruger M."/>
            <person name="Marton T."/>
            <person name="Ropars J."/>
            <person name="Grigoriev I.V."/>
            <person name="Hainaut M."/>
            <person name="Henrissat B."/>
            <person name="Roux C."/>
            <person name="Martin F."/>
            <person name="Corradi N."/>
        </authorList>
    </citation>
    <scope>NUCLEOTIDE SEQUENCE [LARGE SCALE GENOMIC DNA]</scope>
    <source>
        <strain evidence="2 3">DAOM 197198</strain>
    </source>
</reference>
<accession>A0A2P4QNE3</accession>
<dbReference type="InterPro" id="IPR003323">
    <property type="entry name" value="OTU_dom"/>
</dbReference>
<organism evidence="2 3">
    <name type="scientific">Rhizophagus irregularis (strain DAOM 181602 / DAOM 197198 / MUCL 43194)</name>
    <name type="common">Arbuscular mycorrhizal fungus</name>
    <name type="synonym">Glomus intraradices</name>
    <dbReference type="NCBI Taxonomy" id="747089"/>
    <lineage>
        <taxon>Eukaryota</taxon>
        <taxon>Fungi</taxon>
        <taxon>Fungi incertae sedis</taxon>
        <taxon>Mucoromycota</taxon>
        <taxon>Glomeromycotina</taxon>
        <taxon>Glomeromycetes</taxon>
        <taxon>Glomerales</taxon>
        <taxon>Glomeraceae</taxon>
        <taxon>Rhizophagus</taxon>
    </lineage>
</organism>
<dbReference type="AlphaFoldDB" id="A0A2P4QNE3"/>
<dbReference type="InterPro" id="IPR047273">
    <property type="entry name" value="VRTN_OTU_dom"/>
</dbReference>